<proteinExistence type="predicted"/>
<accession>A0ACC1S0D6</accession>
<name>A0ACC1S0D6_9APHY</name>
<evidence type="ECO:0000313" key="1">
    <source>
        <dbReference type="EMBL" id="KAJ3529452.1"/>
    </source>
</evidence>
<organism evidence="1 2">
    <name type="scientific">Phlebia brevispora</name>
    <dbReference type="NCBI Taxonomy" id="194682"/>
    <lineage>
        <taxon>Eukaryota</taxon>
        <taxon>Fungi</taxon>
        <taxon>Dikarya</taxon>
        <taxon>Basidiomycota</taxon>
        <taxon>Agaricomycotina</taxon>
        <taxon>Agaricomycetes</taxon>
        <taxon>Polyporales</taxon>
        <taxon>Meruliaceae</taxon>
        <taxon>Phlebia</taxon>
    </lineage>
</organism>
<evidence type="ECO:0000313" key="2">
    <source>
        <dbReference type="Proteomes" id="UP001148662"/>
    </source>
</evidence>
<keyword evidence="2" id="KW-1185">Reference proteome</keyword>
<reference evidence="1" key="1">
    <citation type="submission" date="2022-07" db="EMBL/GenBank/DDBJ databases">
        <title>Genome Sequence of Phlebia brevispora.</title>
        <authorList>
            <person name="Buettner E."/>
        </authorList>
    </citation>
    <scope>NUCLEOTIDE SEQUENCE</scope>
    <source>
        <strain evidence="1">MPL23</strain>
    </source>
</reference>
<sequence length="370" mass="39340">MDRSTPSNVIDASTQPTVASILGVTGALRFHPHGSTQKAHVVLRQVEISDDSDEETDPSMVYFSLFAQKRIEVKPGKEILLAVASPDGRFLETPVILAAKVSNGPPTPEENGHAVVNRRDIVISNKESAMPPRMRKTWSKRFEATHSMISASHSYVSVSVQTEPRTPEKAETVELNGVDTTEDARPGTQESKTSSKRERSLSPMDIDSPSSSASASPIIPPATPSTQRLKSKSASFSPPGLYISTSPPQPAVEPEAHITPLHLSPDNGDPPGLSMLPPPEQPPIVPQTPQPSADTKPAEKIGTPASTISDASRTVVVSPPAKPSTTSEDLVKATSPSVDTTAAAVPHVIIPQQPSHERSTGESSSQWGRP</sequence>
<comment type="caution">
    <text evidence="1">The sequence shown here is derived from an EMBL/GenBank/DDBJ whole genome shotgun (WGS) entry which is preliminary data.</text>
</comment>
<protein>
    <submittedName>
        <fullName evidence="1">Uncharacterized protein</fullName>
    </submittedName>
</protein>
<dbReference type="Proteomes" id="UP001148662">
    <property type="component" value="Unassembled WGS sequence"/>
</dbReference>
<gene>
    <name evidence="1" type="ORF">NM688_g7852</name>
</gene>
<dbReference type="EMBL" id="JANHOG010001945">
    <property type="protein sequence ID" value="KAJ3529452.1"/>
    <property type="molecule type" value="Genomic_DNA"/>
</dbReference>